<keyword evidence="4" id="KW-1185">Reference proteome</keyword>
<comment type="caution">
    <text evidence="3">The sequence shown here is derived from an EMBL/GenBank/DDBJ whole genome shotgun (WGS) entry which is preliminary data.</text>
</comment>
<dbReference type="eggNOG" id="KOG1178">
    <property type="taxonomic scope" value="Eukaryota"/>
</dbReference>
<dbReference type="OrthoDB" id="3142841at2759"/>
<dbReference type="SUPFAM" id="SSF52343">
    <property type="entry name" value="Ferredoxin reductase-like, C-terminal NADP-linked domain"/>
    <property type="match status" value="1"/>
</dbReference>
<dbReference type="InterPro" id="IPR039261">
    <property type="entry name" value="FNR_nucleotide-bd"/>
</dbReference>
<feature type="transmembrane region" description="Helical" evidence="2">
    <location>
        <begin position="253"/>
        <end position="274"/>
    </location>
</feature>
<dbReference type="PANTHER" id="PTHR33927">
    <property type="entry name" value="TRANSMEMBRANE PROTEIN"/>
    <property type="match status" value="1"/>
</dbReference>
<proteinExistence type="predicted"/>
<feature type="transmembrane region" description="Helical" evidence="2">
    <location>
        <begin position="369"/>
        <end position="387"/>
    </location>
</feature>
<feature type="transmembrane region" description="Helical" evidence="2">
    <location>
        <begin position="294"/>
        <end position="318"/>
    </location>
</feature>
<keyword evidence="2" id="KW-1133">Transmembrane helix</keyword>
<reference evidence="4" key="1">
    <citation type="submission" date="2015-07" db="EMBL/GenBank/DDBJ databases">
        <authorList>
            <person name="Teixeira M.M."/>
            <person name="Souza R.C."/>
            <person name="Almeida L.G."/>
            <person name="Vicente V.A."/>
            <person name="de Hoog S."/>
            <person name="Bocca A.L."/>
            <person name="de Almeida S.R."/>
            <person name="Vasconcelos A.T."/>
            <person name="Felipe M.S."/>
        </authorList>
    </citation>
    <scope>NUCLEOTIDE SEQUENCE [LARGE SCALE GENOMIC DNA]</scope>
    <source>
        <strain evidence="4">KSF</strain>
    </source>
</reference>
<evidence type="ECO:0000256" key="2">
    <source>
        <dbReference type="SAM" id="Phobius"/>
    </source>
</evidence>
<dbReference type="VEuPathDB" id="FungiDB:CLCR_01498"/>
<dbReference type="EMBL" id="LGRB01000019">
    <property type="protein sequence ID" value="OCT45527.1"/>
    <property type="molecule type" value="Genomic_DNA"/>
</dbReference>
<keyword evidence="2" id="KW-0812">Transmembrane</keyword>
<feature type="transmembrane region" description="Helical" evidence="2">
    <location>
        <begin position="330"/>
        <end position="349"/>
    </location>
</feature>
<organism evidence="3 4">
    <name type="scientific">Cladophialophora carrionii</name>
    <dbReference type="NCBI Taxonomy" id="86049"/>
    <lineage>
        <taxon>Eukaryota</taxon>
        <taxon>Fungi</taxon>
        <taxon>Dikarya</taxon>
        <taxon>Ascomycota</taxon>
        <taxon>Pezizomycotina</taxon>
        <taxon>Eurotiomycetes</taxon>
        <taxon>Chaetothyriomycetidae</taxon>
        <taxon>Chaetothyriales</taxon>
        <taxon>Herpotrichiellaceae</taxon>
        <taxon>Cladophialophora</taxon>
    </lineage>
</organism>
<feature type="transmembrane region" description="Helical" evidence="2">
    <location>
        <begin position="208"/>
        <end position="232"/>
    </location>
</feature>
<dbReference type="AlphaFoldDB" id="A0A1C1CAN0"/>
<dbReference type="InterPro" id="IPR052979">
    <property type="entry name" value="Adenylate-forming_domain"/>
</dbReference>
<protein>
    <submittedName>
        <fullName evidence="3">Nonribosomal peptide synthetase 12</fullName>
    </submittedName>
</protein>
<sequence>MTQGGCFIDSFPQSPDGSLPVGLDVVYTSPSTVGVSFAPSGHCKRASSRLLLMLLSRSSSMTASAIPPLPTLESQQLHIRLDHGDDTVVTNDRGLQSELSDIPNYCISQIDGERPTTSSAADSDLAQHNTTVAQDQGSSRSGSLILEKNPLPGMQMPDKKYTRLLRNLRWTIFSVYRRLNALVLTANIIAIIVLAAQHKLVSMSPERAASAVSINLTVSVLMRQELVINTLFWVFGKCPQWFPLRIRRLSAKIYHLGGVHSGAAMSATVWFAFFNVSIVNSFQSGGIRRHQSSIPIITVLLDVLLLSIIAMAHPAIRARMHNQFELVHRFAGWTSVALFWVEFALLTDAKVHDVYSPEPASVAVLRSPVFWTLLIATISIALPWVWLRKVKVNAEHLSDHAIRLHFTHTKLPLCAAPRISDNPLLEWHAFAGIPDEDGQGFSVLVSKAGDWTSRLIRAPPTALWVRGIPTLGVLHVAPIFRKLVLVATGSGIGPILSLLSQSDVRCRILWSTPTPEVTYSKNVVDTVLRADPEAMIINTTVSGRPDLVKHTYELYVKSGAEAVFVISNPRVTRRVVYSLESRGIPVFAP</sequence>
<dbReference type="VEuPathDB" id="FungiDB:G647_03438"/>
<feature type="region of interest" description="Disordered" evidence="1">
    <location>
        <begin position="129"/>
        <end position="149"/>
    </location>
</feature>
<keyword evidence="2" id="KW-0472">Membrane</keyword>
<feature type="compositionally biased region" description="Polar residues" evidence="1">
    <location>
        <begin position="129"/>
        <end position="142"/>
    </location>
</feature>
<feature type="transmembrane region" description="Helical" evidence="2">
    <location>
        <begin position="179"/>
        <end position="196"/>
    </location>
</feature>
<evidence type="ECO:0000313" key="4">
    <source>
        <dbReference type="Proteomes" id="UP000094526"/>
    </source>
</evidence>
<evidence type="ECO:0000256" key="1">
    <source>
        <dbReference type="SAM" id="MobiDB-lite"/>
    </source>
</evidence>
<dbReference type="Proteomes" id="UP000094526">
    <property type="component" value="Unassembled WGS sequence"/>
</dbReference>
<accession>A0A1C1CAN0</accession>
<name>A0A1C1CAN0_9EURO</name>
<gene>
    <name evidence="3" type="ORF">CLCR_01498</name>
</gene>
<evidence type="ECO:0000313" key="3">
    <source>
        <dbReference type="EMBL" id="OCT45527.1"/>
    </source>
</evidence>
<dbReference type="PANTHER" id="PTHR33927:SF5">
    <property type="entry name" value="ENZYME, PUTATIVE (AFU_ORTHOLOGUE AFUA_8G01222)-RELATED"/>
    <property type="match status" value="1"/>
</dbReference>